<organism evidence="7 8">
    <name type="scientific">Dipteronia sinensis</name>
    <dbReference type="NCBI Taxonomy" id="43782"/>
    <lineage>
        <taxon>Eukaryota</taxon>
        <taxon>Viridiplantae</taxon>
        <taxon>Streptophyta</taxon>
        <taxon>Embryophyta</taxon>
        <taxon>Tracheophyta</taxon>
        <taxon>Spermatophyta</taxon>
        <taxon>Magnoliopsida</taxon>
        <taxon>eudicotyledons</taxon>
        <taxon>Gunneridae</taxon>
        <taxon>Pentapetalae</taxon>
        <taxon>rosids</taxon>
        <taxon>malvids</taxon>
        <taxon>Sapindales</taxon>
        <taxon>Sapindaceae</taxon>
        <taxon>Hippocastanoideae</taxon>
        <taxon>Acereae</taxon>
        <taxon>Dipteronia</taxon>
    </lineage>
</organism>
<evidence type="ECO:0000256" key="4">
    <source>
        <dbReference type="ARBA" id="ARBA00023004"/>
    </source>
</evidence>
<feature type="domain" description="Fe2OG dioxygenase" evidence="6">
    <location>
        <begin position="148"/>
        <end position="247"/>
    </location>
</feature>
<accession>A0AAD9ZUR7</accession>
<keyword evidence="4 5" id="KW-0408">Iron</keyword>
<dbReference type="AlphaFoldDB" id="A0AAD9ZUR7"/>
<dbReference type="EMBL" id="JANJYJ010000009">
    <property type="protein sequence ID" value="KAK3190306.1"/>
    <property type="molecule type" value="Genomic_DNA"/>
</dbReference>
<comment type="similarity">
    <text evidence="1 5">Belongs to the iron/ascorbate-dependent oxidoreductase family.</text>
</comment>
<evidence type="ECO:0000256" key="3">
    <source>
        <dbReference type="ARBA" id="ARBA00023002"/>
    </source>
</evidence>
<dbReference type="PROSITE" id="PS51471">
    <property type="entry name" value="FE2OG_OXY"/>
    <property type="match status" value="1"/>
</dbReference>
<gene>
    <name evidence="7" type="ORF">Dsin_029867</name>
</gene>
<evidence type="ECO:0000259" key="6">
    <source>
        <dbReference type="PROSITE" id="PS51471"/>
    </source>
</evidence>
<evidence type="ECO:0000256" key="5">
    <source>
        <dbReference type="RuleBase" id="RU003682"/>
    </source>
</evidence>
<proteinExistence type="inferred from homology"/>
<dbReference type="InterPro" id="IPR027443">
    <property type="entry name" value="IPNS-like_sf"/>
</dbReference>
<evidence type="ECO:0000313" key="7">
    <source>
        <dbReference type="EMBL" id="KAK3190306.1"/>
    </source>
</evidence>
<dbReference type="Gene3D" id="2.60.120.330">
    <property type="entry name" value="B-lactam Antibiotic, Isopenicillin N Synthase, Chain"/>
    <property type="match status" value="2"/>
</dbReference>
<protein>
    <recommendedName>
        <fullName evidence="6">Fe2OG dioxygenase domain-containing protein</fullName>
    </recommendedName>
</protein>
<keyword evidence="3 5" id="KW-0560">Oxidoreductase</keyword>
<dbReference type="Pfam" id="PF03171">
    <property type="entry name" value="2OG-FeII_Oxy"/>
    <property type="match status" value="1"/>
</dbReference>
<dbReference type="GO" id="GO:0046872">
    <property type="term" value="F:metal ion binding"/>
    <property type="evidence" value="ECO:0007669"/>
    <property type="project" value="UniProtKB-KW"/>
</dbReference>
<dbReference type="GO" id="GO:0051213">
    <property type="term" value="F:dioxygenase activity"/>
    <property type="evidence" value="ECO:0007669"/>
    <property type="project" value="UniProtKB-ARBA"/>
</dbReference>
<reference evidence="7" key="1">
    <citation type="journal article" date="2023" name="Plant J.">
        <title>Genome sequences and population genomics provide insights into the demographic history, inbreeding, and mutation load of two 'living fossil' tree species of Dipteronia.</title>
        <authorList>
            <person name="Feng Y."/>
            <person name="Comes H.P."/>
            <person name="Chen J."/>
            <person name="Zhu S."/>
            <person name="Lu R."/>
            <person name="Zhang X."/>
            <person name="Li P."/>
            <person name="Qiu J."/>
            <person name="Olsen K.M."/>
            <person name="Qiu Y."/>
        </authorList>
    </citation>
    <scope>NUCLEOTIDE SEQUENCE</scope>
    <source>
        <strain evidence="7">NBL</strain>
    </source>
</reference>
<evidence type="ECO:0000256" key="1">
    <source>
        <dbReference type="ARBA" id="ARBA00008056"/>
    </source>
</evidence>
<dbReference type="PANTHER" id="PTHR10209">
    <property type="entry name" value="OXIDOREDUCTASE, 2OG-FE II OXYGENASE FAMILY PROTEIN"/>
    <property type="match status" value="1"/>
</dbReference>
<keyword evidence="8" id="KW-1185">Reference proteome</keyword>
<evidence type="ECO:0000313" key="8">
    <source>
        <dbReference type="Proteomes" id="UP001281410"/>
    </source>
</evidence>
<dbReference type="PANTHER" id="PTHR10209:SF854">
    <property type="entry name" value="1-AMINOCYCLOPROPANE-1-CARBOXYLATE OXIDASE HOMOLOG 1-LIKE"/>
    <property type="match status" value="1"/>
</dbReference>
<comment type="caution">
    <text evidence="7">The sequence shown here is derived from an EMBL/GenBank/DDBJ whole genome shotgun (WGS) entry which is preliminary data.</text>
</comment>
<dbReference type="Proteomes" id="UP001281410">
    <property type="component" value="Unassembled WGS sequence"/>
</dbReference>
<dbReference type="FunFam" id="2.60.120.330:FF:000080">
    <property type="entry name" value="Uncharacterized protein"/>
    <property type="match status" value="1"/>
</dbReference>
<dbReference type="InterPro" id="IPR005123">
    <property type="entry name" value="Oxoglu/Fe-dep_dioxygenase_dom"/>
</dbReference>
<evidence type="ECO:0000256" key="2">
    <source>
        <dbReference type="ARBA" id="ARBA00022723"/>
    </source>
</evidence>
<dbReference type="SUPFAM" id="SSF51197">
    <property type="entry name" value="Clavaminate synthase-like"/>
    <property type="match status" value="1"/>
</dbReference>
<name>A0AAD9ZUR7_9ROSI</name>
<keyword evidence="2 5" id="KW-0479">Metal-binding</keyword>
<dbReference type="InterPro" id="IPR044861">
    <property type="entry name" value="IPNS-like_FE2OG_OXY"/>
</dbReference>
<sequence length="301" mass="33537">MVITSSCEIQAEINSKYDRESELKAFDDSKTGVKGLVDSGIAKVPRIFIHEKHKLGGNSGSGDYKPTIPVIDFQDVEKDPIVRSNWRDSLYSVMAPRPPNLEELPAVCRDIMLEYTNSVMSLGTDLFELISEALGLNPNHLKDIGCAEGLYVMGHYYPACPEPELTMGTGIHTDSGFLTVLLQDHTGGLQVLHDDQWIDVTPIPGALIINLGDLLQLITNNKFISVYHRVLAKNVGPRISIASFFRTCIEPENSSRMYGPVKELLSKENPPIFREVNVVDYFHFKHKKGIEGTQALAHFKL</sequence>